<evidence type="ECO:0000313" key="1">
    <source>
        <dbReference type="EMBL" id="EDP53657.1"/>
    </source>
</evidence>
<sequence length="170" mass="19093">MVEQKPLRVLVIISDTNAYWEKSWSASEDLLPVAFEILQENCLVENTYNHWPKMRLLAKEKWATRVFLVFDISNTSYDPEVGHLPQQNNLPVAIVRLGATVQAYTAAIPVQNKINKDVARAHNNSGIKSLPPFVVDYTSGPPTYLNPRDPSLLRQTTGSTNFASFCYVGV</sequence>
<dbReference type="VEuPathDB" id="FungiDB:AFUB_048430"/>
<proteinExistence type="predicted"/>
<evidence type="ECO:0000313" key="2">
    <source>
        <dbReference type="Proteomes" id="UP000001699"/>
    </source>
</evidence>
<dbReference type="Proteomes" id="UP000001699">
    <property type="component" value="Unassembled WGS sequence"/>
</dbReference>
<protein>
    <submittedName>
        <fullName evidence="1">Uncharacterized protein</fullName>
    </submittedName>
</protein>
<dbReference type="HOGENOM" id="CLU_114624_0_0_1"/>
<organism evidence="1 2">
    <name type="scientific">Aspergillus fumigatus (strain CBS 144.89 / FGSC A1163 / CEA10)</name>
    <name type="common">Neosartorya fumigata</name>
    <dbReference type="NCBI Taxonomy" id="451804"/>
    <lineage>
        <taxon>Eukaryota</taxon>
        <taxon>Fungi</taxon>
        <taxon>Dikarya</taxon>
        <taxon>Ascomycota</taxon>
        <taxon>Pezizomycotina</taxon>
        <taxon>Eurotiomycetes</taxon>
        <taxon>Eurotiomycetidae</taxon>
        <taxon>Eurotiales</taxon>
        <taxon>Aspergillaceae</taxon>
        <taxon>Aspergillus</taxon>
        <taxon>Aspergillus subgen. Fumigati</taxon>
    </lineage>
</organism>
<name>B0XXI3_ASPFC</name>
<gene>
    <name evidence="1" type="ORF">AFUB_048430</name>
</gene>
<keyword evidence="2" id="KW-1185">Reference proteome</keyword>
<reference evidence="1 2" key="1">
    <citation type="journal article" date="2008" name="PLoS Genet.">
        <title>Genomic islands in the pathogenic filamentous fungus Aspergillus fumigatus.</title>
        <authorList>
            <person name="Fedorova N.D."/>
            <person name="Khaldi N."/>
            <person name="Joardar V.S."/>
            <person name="Maiti R."/>
            <person name="Amedeo P."/>
            <person name="Anderson M.J."/>
            <person name="Crabtree J."/>
            <person name="Silva J.C."/>
            <person name="Badger J.H."/>
            <person name="Albarraq A."/>
            <person name="Angiuoli S."/>
            <person name="Bussey H."/>
            <person name="Bowyer P."/>
            <person name="Cotty P.J."/>
            <person name="Dyer P.S."/>
            <person name="Egan A."/>
            <person name="Galens K."/>
            <person name="Fraser-Liggett C.M."/>
            <person name="Haas B.J."/>
            <person name="Inman J.M."/>
            <person name="Kent R."/>
            <person name="Lemieux S."/>
            <person name="Malavazi I."/>
            <person name="Orvis J."/>
            <person name="Roemer T."/>
            <person name="Ronning C.M."/>
            <person name="Sundaram J.P."/>
            <person name="Sutton G."/>
            <person name="Turner G."/>
            <person name="Venter J.C."/>
            <person name="White O.R."/>
            <person name="Whitty B.R."/>
            <person name="Youngman P."/>
            <person name="Wolfe K.H."/>
            <person name="Goldman G.H."/>
            <person name="Wortman J.R."/>
            <person name="Jiang B."/>
            <person name="Denning D.W."/>
            <person name="Nierman W.C."/>
        </authorList>
    </citation>
    <scope>NUCLEOTIDE SEQUENCE [LARGE SCALE GENOMIC DNA]</scope>
    <source>
        <strain evidence="2">CBS 144.89 / FGSC A1163 / CEA10</strain>
    </source>
</reference>
<dbReference type="OrthoDB" id="4358740at2759"/>
<accession>B0XXI3</accession>
<dbReference type="EMBL" id="DS499596">
    <property type="protein sequence ID" value="EDP53657.1"/>
    <property type="molecule type" value="Genomic_DNA"/>
</dbReference>
<dbReference type="AlphaFoldDB" id="B0XXI3"/>